<sequence>MDLRLPNLANDTVLNVAQLLKQPVGATRTFQIHLQRLTLDEGQWARDVEANIRLTRFEAGILVDGEVAGVANVQCVRCLNEFDQPYRSVFDGEFRPSVDVRTGVPMAAPEDDDVFIIDHNHELDLAPLLRQVIILALPMRPVCGEQCAGFQPEFPAAEDEVDDRFAVLRTLLDEGTE</sequence>
<organism evidence="1 2">
    <name type="scientific">Sphaerobacter thermophilus (strain ATCC 49802 / DSM 20745 / KCCM 41009 / NCIMB 13125 / S 6022)</name>
    <dbReference type="NCBI Taxonomy" id="479434"/>
    <lineage>
        <taxon>Bacteria</taxon>
        <taxon>Pseudomonadati</taxon>
        <taxon>Thermomicrobiota</taxon>
        <taxon>Thermomicrobia</taxon>
        <taxon>Sphaerobacterales</taxon>
        <taxon>Sphaerobacterineae</taxon>
        <taxon>Sphaerobacteraceae</taxon>
        <taxon>Sphaerobacter</taxon>
    </lineage>
</organism>
<dbReference type="HOGENOM" id="CLU_100236_2_0_0"/>
<evidence type="ECO:0008006" key="3">
    <source>
        <dbReference type="Google" id="ProtNLM"/>
    </source>
</evidence>
<dbReference type="AlphaFoldDB" id="D1C749"/>
<name>D1C749_SPHTD</name>
<reference evidence="2" key="1">
    <citation type="submission" date="2009-11" db="EMBL/GenBank/DDBJ databases">
        <title>The complete chromosome 1 of Sphaerobacter thermophilus DSM 20745.</title>
        <authorList>
            <person name="Lucas S."/>
            <person name="Copeland A."/>
            <person name="Lapidus A."/>
            <person name="Glavina del Rio T."/>
            <person name="Dalin E."/>
            <person name="Tice H."/>
            <person name="Bruce D."/>
            <person name="Goodwin L."/>
            <person name="Pitluck S."/>
            <person name="Kyrpides N."/>
            <person name="Mavromatis K."/>
            <person name="Ivanova N."/>
            <person name="Mikhailova N."/>
            <person name="LaButti K.M."/>
            <person name="Clum A."/>
            <person name="Sun H.I."/>
            <person name="Brettin T."/>
            <person name="Detter J.C."/>
            <person name="Han C."/>
            <person name="Larimer F."/>
            <person name="Land M."/>
            <person name="Hauser L."/>
            <person name="Markowitz V."/>
            <person name="Cheng J.F."/>
            <person name="Hugenholtz P."/>
            <person name="Woyke T."/>
            <person name="Wu D."/>
            <person name="Steenblock K."/>
            <person name="Schneider S."/>
            <person name="Pukall R."/>
            <person name="Goeker M."/>
            <person name="Klenk H.P."/>
            <person name="Eisen J.A."/>
        </authorList>
    </citation>
    <scope>NUCLEOTIDE SEQUENCE [LARGE SCALE GENOMIC DNA]</scope>
    <source>
        <strain evidence="2">ATCC 49802 / DSM 20745 / S 6022</strain>
    </source>
</reference>
<dbReference type="Pfam" id="PF02620">
    <property type="entry name" value="YceD"/>
    <property type="match status" value="1"/>
</dbReference>
<dbReference type="KEGG" id="sti:Sthe_0371"/>
<accession>D1C749</accession>
<dbReference type="eggNOG" id="COG1399">
    <property type="taxonomic scope" value="Bacteria"/>
</dbReference>
<reference evidence="1 2" key="2">
    <citation type="journal article" date="2010" name="Stand. Genomic Sci.">
        <title>Complete genome sequence of Desulfohalobium retbaense type strain (HR(100)).</title>
        <authorList>
            <person name="Spring S."/>
            <person name="Nolan M."/>
            <person name="Lapidus A."/>
            <person name="Glavina Del Rio T."/>
            <person name="Copeland A."/>
            <person name="Tice H."/>
            <person name="Cheng J.F."/>
            <person name="Lucas S."/>
            <person name="Land M."/>
            <person name="Chen F."/>
            <person name="Bruce D."/>
            <person name="Goodwin L."/>
            <person name="Pitluck S."/>
            <person name="Ivanova N."/>
            <person name="Mavromatis K."/>
            <person name="Mikhailova N."/>
            <person name="Pati A."/>
            <person name="Chen A."/>
            <person name="Palaniappan K."/>
            <person name="Hauser L."/>
            <person name="Chang Y.J."/>
            <person name="Jeffries C.D."/>
            <person name="Munk C."/>
            <person name="Kiss H."/>
            <person name="Chain P."/>
            <person name="Han C."/>
            <person name="Brettin T."/>
            <person name="Detter J.C."/>
            <person name="Schuler E."/>
            <person name="Goker M."/>
            <person name="Rohde M."/>
            <person name="Bristow J."/>
            <person name="Eisen J.A."/>
            <person name="Markowitz V."/>
            <person name="Hugenholtz P."/>
            <person name="Kyrpides N.C."/>
            <person name="Klenk H.P."/>
        </authorList>
    </citation>
    <scope>NUCLEOTIDE SEQUENCE [LARGE SCALE GENOMIC DNA]</scope>
    <source>
        <strain evidence="2">ATCC 49802 / DSM 20745 / S 6022</strain>
    </source>
</reference>
<dbReference type="OrthoDB" id="9790372at2"/>
<dbReference type="STRING" id="479434.Sthe_0371"/>
<gene>
    <name evidence="1" type="ordered locus">Sthe_0371</name>
</gene>
<evidence type="ECO:0000313" key="2">
    <source>
        <dbReference type="Proteomes" id="UP000002027"/>
    </source>
</evidence>
<protein>
    <recommendedName>
        <fullName evidence="3">23S rRNA accumulation protein YceD</fullName>
    </recommendedName>
</protein>
<dbReference type="InterPro" id="IPR003772">
    <property type="entry name" value="YceD"/>
</dbReference>
<dbReference type="RefSeq" id="WP_012870857.1">
    <property type="nucleotide sequence ID" value="NC_013523.1"/>
</dbReference>
<proteinExistence type="predicted"/>
<dbReference type="Proteomes" id="UP000002027">
    <property type="component" value="Chromosome 1"/>
</dbReference>
<dbReference type="InParanoid" id="D1C749"/>
<dbReference type="EMBL" id="CP001823">
    <property type="protein sequence ID" value="ACZ37810.1"/>
    <property type="molecule type" value="Genomic_DNA"/>
</dbReference>
<keyword evidence="2" id="KW-1185">Reference proteome</keyword>
<evidence type="ECO:0000313" key="1">
    <source>
        <dbReference type="EMBL" id="ACZ37810.1"/>
    </source>
</evidence>